<dbReference type="Pfam" id="PF12872">
    <property type="entry name" value="OST-HTH"/>
    <property type="match status" value="1"/>
</dbReference>
<dbReference type="SUPFAM" id="SSF63748">
    <property type="entry name" value="Tudor/PWWP/MBT"/>
    <property type="match status" value="1"/>
</dbReference>
<feature type="domain" description="HTH OST-type" evidence="5">
    <location>
        <begin position="3"/>
        <end position="78"/>
    </location>
</feature>
<feature type="region of interest" description="Disordered" evidence="2">
    <location>
        <begin position="574"/>
        <end position="604"/>
    </location>
</feature>
<feature type="compositionally biased region" description="Polar residues" evidence="2">
    <location>
        <begin position="986"/>
        <end position="1003"/>
    </location>
</feature>
<evidence type="ECO:0000256" key="1">
    <source>
        <dbReference type="PROSITE-ProRule" id="PRU00176"/>
    </source>
</evidence>
<feature type="region of interest" description="Disordered" evidence="2">
    <location>
        <begin position="452"/>
        <end position="482"/>
    </location>
</feature>
<dbReference type="Gene3D" id="2.30.30.140">
    <property type="match status" value="1"/>
</dbReference>
<dbReference type="InterPro" id="IPR035979">
    <property type="entry name" value="RBD_domain_sf"/>
</dbReference>
<dbReference type="InterPro" id="IPR050621">
    <property type="entry name" value="Tudor_domain_containing"/>
</dbReference>
<evidence type="ECO:0000313" key="7">
    <source>
        <dbReference type="Proteomes" id="UP001374579"/>
    </source>
</evidence>
<feature type="domain" description="Tudor" evidence="4">
    <location>
        <begin position="1097"/>
        <end position="1157"/>
    </location>
</feature>
<protein>
    <submittedName>
        <fullName evidence="6">Uncharacterized protein</fullName>
    </submittedName>
</protein>
<evidence type="ECO:0000313" key="6">
    <source>
        <dbReference type="EMBL" id="KAK7097711.1"/>
    </source>
</evidence>
<dbReference type="CDD" id="cd00590">
    <property type="entry name" value="RRM_SF"/>
    <property type="match status" value="3"/>
</dbReference>
<proteinExistence type="predicted"/>
<dbReference type="Pfam" id="PF00076">
    <property type="entry name" value="RRM_1"/>
    <property type="match status" value="1"/>
</dbReference>
<evidence type="ECO:0000256" key="2">
    <source>
        <dbReference type="SAM" id="MobiDB-lite"/>
    </source>
</evidence>
<feature type="compositionally biased region" description="Polar residues" evidence="2">
    <location>
        <begin position="914"/>
        <end position="928"/>
    </location>
</feature>
<evidence type="ECO:0000259" key="3">
    <source>
        <dbReference type="PROSITE" id="PS50102"/>
    </source>
</evidence>
<dbReference type="PROSITE" id="PS51644">
    <property type="entry name" value="HTH_OST"/>
    <property type="match status" value="1"/>
</dbReference>
<dbReference type="PROSITE" id="PS50102">
    <property type="entry name" value="RRM"/>
    <property type="match status" value="1"/>
</dbReference>
<accession>A0AAN9G732</accession>
<feature type="domain" description="RRM" evidence="3">
    <location>
        <begin position="805"/>
        <end position="880"/>
    </location>
</feature>
<feature type="region of interest" description="Disordered" evidence="2">
    <location>
        <begin position="371"/>
        <end position="397"/>
    </location>
</feature>
<feature type="region of interest" description="Disordered" evidence="2">
    <location>
        <begin position="909"/>
        <end position="1003"/>
    </location>
</feature>
<comment type="caution">
    <text evidence="6">The sequence shown here is derived from an EMBL/GenBank/DDBJ whole genome shotgun (WGS) entry which is preliminary data.</text>
</comment>
<feature type="compositionally biased region" description="Polar residues" evidence="2">
    <location>
        <begin position="962"/>
        <end position="978"/>
    </location>
</feature>
<feature type="compositionally biased region" description="Polar residues" evidence="2">
    <location>
        <begin position="469"/>
        <end position="478"/>
    </location>
</feature>
<dbReference type="SMART" id="SM00360">
    <property type="entry name" value="RRM"/>
    <property type="match status" value="2"/>
</dbReference>
<name>A0AAN9G732_9CAEN</name>
<sequence length="1222" mass="131434">MEVPNTLKTNVRLVLLSKPRGIFLDNLCEEFQCLVNKPLQYLQLGYRSLQDFIRAIPDAARLDKDQHMKKVYGVLPPKAAKPGMEPTVQVKQELIDSEFMDCSRAEANRSHVNPLNTSLSLHPGARDGVHTGLAVSVNQSTASADSVRGSAVNPTPGILFGKGGAARAEISPSSAVNPTSVGISRTAVGTGVCTSGAGGKGGAMDCGTGIGVFTSSGNGGAMDCGSGIGVFTSSGTGSAMDSGAAVNLVARGSTDCSVNFGARTNVGFGSKLNTTAGSGIGPSSSRDARSRIRSGFGTTGGGISHQAASGGTARYNSNPRATRDVDLGGAVNPVVTTGFGTGGMTSGGTGRSPGFNAKSCARVNVAMSSLSPTGGTGVNTSSKVNQSPRSGVGVSSVGNSSAGIGVSTGRATLNPATIRTGVTEIRNVANPGTRSGVGIGGPPPHRNLVTTGVASRGGNGAADRGPGTSAGNSTQSGGNIDVDSKDMPLITADHRGFYSLGFRANNKPDVPGSLKELFSLAGKVAEVEEPQKSAFMYHPFIFVRYYDAESAMRAYKMFAHIGMKPSSPCLPPPGQTGLTPAVQKQRNNKRRIAQVSDSTSNHRPVKRIKNRVKTKRFKEKGPCYRVHLRNLDPTLPYTLSMFFDLFKDYPVGWVKLRPAQIDDKSYLSAFVLLPNRQLAEKLVAEFNGFVWMGRALELYIRDRQTDILKKAMEAAADGLNTTYDSSLPELIYPEDMPGLESWLPELEPRMPGLEEAMPGLEPDMPGLEPSMPSLESDMPDLEPIPGLPNFRVQRKVDMKPVGHVPIIIVTSFMEYVTEPDLRRHFAHYGVRSVEILPTAMGRKKAFVQVDSLENVERAVYDMNNRPYLGGLRLKLTIDFDTPASEEAGIERTQTQAEMQLQTQAQAQSQARAHLQTQSKAPAQLQTHAQRPVQAPGRLQLQTQSKAPAHLQTHAQRPVQASARMQRQTLGQAPAQLQTHAKRPVQASAQVPGQRHLPTQDQTQTEMQLQTHVQVQAQAHTTGDGSLTVSDTLKMRCTCLQILQVPEIHLHIGQQVKVLVTTVISDSFFWGQIVDEDSMEELQKISWDLNESEEHVETAAGPGRCMACFQGDGQWYRAWAIQGRKDEDKVQVFYLDYGNTALIPWYHTAKNTKPSVWSLQPMAVPFTLTEPVTNLKTKEMTQLTVEVKARGTLEEGNMVVVKAISLIPDIKQYIACIGETIIM</sequence>
<keyword evidence="7" id="KW-1185">Reference proteome</keyword>
<dbReference type="SUPFAM" id="SSF54928">
    <property type="entry name" value="RNA-binding domain, RBD"/>
    <property type="match status" value="2"/>
</dbReference>
<dbReference type="Pfam" id="PF00567">
    <property type="entry name" value="TUDOR"/>
    <property type="match status" value="1"/>
</dbReference>
<gene>
    <name evidence="6" type="ORF">V1264_004648</name>
</gene>
<feature type="compositionally biased region" description="Polar residues" evidence="2">
    <location>
        <begin position="371"/>
        <end position="389"/>
    </location>
</feature>
<dbReference type="PROSITE" id="PS50304">
    <property type="entry name" value="TUDOR"/>
    <property type="match status" value="1"/>
</dbReference>
<dbReference type="SMART" id="SM00333">
    <property type="entry name" value="TUDOR"/>
    <property type="match status" value="1"/>
</dbReference>
<dbReference type="InterPro" id="IPR002999">
    <property type="entry name" value="Tudor"/>
</dbReference>
<dbReference type="EMBL" id="JBAMIC010000013">
    <property type="protein sequence ID" value="KAK7097711.1"/>
    <property type="molecule type" value="Genomic_DNA"/>
</dbReference>
<dbReference type="Gene3D" id="3.30.420.610">
    <property type="entry name" value="LOTUS domain-like"/>
    <property type="match status" value="1"/>
</dbReference>
<feature type="compositionally biased region" description="Polar residues" evidence="2">
    <location>
        <begin position="306"/>
        <end position="316"/>
    </location>
</feature>
<dbReference type="InterPro" id="IPR041966">
    <property type="entry name" value="LOTUS-like"/>
</dbReference>
<evidence type="ECO:0000259" key="5">
    <source>
        <dbReference type="PROSITE" id="PS51644"/>
    </source>
</evidence>
<feature type="region of interest" description="Disordered" evidence="2">
    <location>
        <begin position="273"/>
        <end position="316"/>
    </location>
</feature>
<dbReference type="InterPro" id="IPR012677">
    <property type="entry name" value="Nucleotide-bd_a/b_plait_sf"/>
</dbReference>
<dbReference type="PANTHER" id="PTHR22948">
    <property type="entry name" value="TUDOR DOMAIN CONTAINING PROTEIN"/>
    <property type="match status" value="1"/>
</dbReference>
<evidence type="ECO:0000259" key="4">
    <source>
        <dbReference type="PROSITE" id="PS50304"/>
    </source>
</evidence>
<feature type="compositionally biased region" description="Polar residues" evidence="2">
    <location>
        <begin position="576"/>
        <end position="585"/>
    </location>
</feature>
<keyword evidence="1" id="KW-0694">RNA-binding</keyword>
<organism evidence="6 7">
    <name type="scientific">Littorina saxatilis</name>
    <dbReference type="NCBI Taxonomy" id="31220"/>
    <lineage>
        <taxon>Eukaryota</taxon>
        <taxon>Metazoa</taxon>
        <taxon>Spiralia</taxon>
        <taxon>Lophotrochozoa</taxon>
        <taxon>Mollusca</taxon>
        <taxon>Gastropoda</taxon>
        <taxon>Caenogastropoda</taxon>
        <taxon>Littorinimorpha</taxon>
        <taxon>Littorinoidea</taxon>
        <taxon>Littorinidae</taxon>
        <taxon>Littorina</taxon>
    </lineage>
</organism>
<dbReference type="AlphaFoldDB" id="A0AAN9G732"/>
<dbReference type="InterPro" id="IPR000504">
    <property type="entry name" value="RRM_dom"/>
</dbReference>
<dbReference type="InterPro" id="IPR025605">
    <property type="entry name" value="OST-HTH/LOTUS_dom"/>
</dbReference>
<dbReference type="Gene3D" id="3.30.70.330">
    <property type="match status" value="1"/>
</dbReference>
<dbReference type="PANTHER" id="PTHR22948:SF29">
    <property type="entry name" value="FI02030P-RELATED"/>
    <property type="match status" value="1"/>
</dbReference>
<dbReference type="GO" id="GO:0003723">
    <property type="term" value="F:RNA binding"/>
    <property type="evidence" value="ECO:0007669"/>
    <property type="project" value="UniProtKB-UniRule"/>
</dbReference>
<reference evidence="6 7" key="1">
    <citation type="submission" date="2024-02" db="EMBL/GenBank/DDBJ databases">
        <title>Chromosome-scale genome assembly of the rough periwinkle Littorina saxatilis.</title>
        <authorList>
            <person name="De Jode A."/>
            <person name="Faria R."/>
            <person name="Formenti G."/>
            <person name="Sims Y."/>
            <person name="Smith T.P."/>
            <person name="Tracey A."/>
            <person name="Wood J.M.D."/>
            <person name="Zagrodzka Z.B."/>
            <person name="Johannesson K."/>
            <person name="Butlin R.K."/>
            <person name="Leder E.H."/>
        </authorList>
    </citation>
    <scope>NUCLEOTIDE SEQUENCE [LARGE SCALE GENOMIC DNA]</scope>
    <source>
        <strain evidence="6">Snail1</strain>
        <tissue evidence="6">Muscle</tissue>
    </source>
</reference>
<dbReference type="Proteomes" id="UP001374579">
    <property type="component" value="Unassembled WGS sequence"/>
</dbReference>